<keyword evidence="2" id="KW-1185">Reference proteome</keyword>
<protein>
    <submittedName>
        <fullName evidence="1">22503_t:CDS:1</fullName>
    </submittedName>
</protein>
<organism evidence="1 2">
    <name type="scientific">Gigaspora margarita</name>
    <dbReference type="NCBI Taxonomy" id="4874"/>
    <lineage>
        <taxon>Eukaryota</taxon>
        <taxon>Fungi</taxon>
        <taxon>Fungi incertae sedis</taxon>
        <taxon>Mucoromycota</taxon>
        <taxon>Glomeromycotina</taxon>
        <taxon>Glomeromycetes</taxon>
        <taxon>Diversisporales</taxon>
        <taxon>Gigasporaceae</taxon>
        <taxon>Gigaspora</taxon>
    </lineage>
</organism>
<name>A0ABN7VUD6_GIGMA</name>
<dbReference type="Proteomes" id="UP000789901">
    <property type="component" value="Unassembled WGS sequence"/>
</dbReference>
<comment type="caution">
    <text evidence="1">The sequence shown here is derived from an EMBL/GenBank/DDBJ whole genome shotgun (WGS) entry which is preliminary data.</text>
</comment>
<reference evidence="1 2" key="1">
    <citation type="submission" date="2021-06" db="EMBL/GenBank/DDBJ databases">
        <authorList>
            <person name="Kallberg Y."/>
            <person name="Tangrot J."/>
            <person name="Rosling A."/>
        </authorList>
    </citation>
    <scope>NUCLEOTIDE SEQUENCE [LARGE SCALE GENOMIC DNA]</scope>
    <source>
        <strain evidence="1 2">120-4 pot B 10/14</strain>
    </source>
</reference>
<proteinExistence type="predicted"/>
<feature type="non-terminal residue" evidence="1">
    <location>
        <position position="1"/>
    </location>
</feature>
<accession>A0ABN7VUD6</accession>
<dbReference type="EMBL" id="CAJVQB010022766">
    <property type="protein sequence ID" value="CAG8800337.1"/>
    <property type="molecule type" value="Genomic_DNA"/>
</dbReference>
<sequence length="88" mass="9963">SKKDLNNALSSTVWYYDTKLEWINGRGFLNQGTQGAEAYAEAIGATHTRESEKKSTNRNITIAAHNINVTEVQENWYDSTLDLVKLEE</sequence>
<evidence type="ECO:0000313" key="1">
    <source>
        <dbReference type="EMBL" id="CAG8800337.1"/>
    </source>
</evidence>
<gene>
    <name evidence="1" type="ORF">GMARGA_LOCUS22953</name>
</gene>
<evidence type="ECO:0000313" key="2">
    <source>
        <dbReference type="Proteomes" id="UP000789901"/>
    </source>
</evidence>